<dbReference type="PRINTS" id="PR00107">
    <property type="entry name" value="PHOSPHOCPHPR"/>
</dbReference>
<evidence type="ECO:0000256" key="2">
    <source>
        <dbReference type="ARBA" id="ARBA00002788"/>
    </source>
</evidence>
<name>C7R308_JONDD</name>
<dbReference type="STRING" id="471856.Jden_0974"/>
<keyword evidence="6" id="KW-0808">Transferase</keyword>
<dbReference type="InterPro" id="IPR036662">
    <property type="entry name" value="PTS_EIIA_man-typ_sf"/>
</dbReference>
<dbReference type="GO" id="GO:0009401">
    <property type="term" value="P:phosphoenolpyruvate-dependent sugar phosphotransferase system"/>
    <property type="evidence" value="ECO:0007669"/>
    <property type="project" value="InterPro"/>
</dbReference>
<dbReference type="InterPro" id="IPR001020">
    <property type="entry name" value="PTS_HPr_His_P_site"/>
</dbReference>
<evidence type="ECO:0000256" key="5">
    <source>
        <dbReference type="ARBA" id="ARBA00020422"/>
    </source>
</evidence>
<comment type="function">
    <text evidence="2">Component of the dihydroxyacetone kinase complex, which is responsible for the phosphoenolpyruvate (PEP)-dependent phosphorylation of dihydroxyacetone. DhaM serves as the phosphoryl donor. Is phosphorylated by phosphoenolpyruvate in an EI- and HPr-dependent reaction, and a phosphorelay system on histidine residues finally leads to phosphoryl transfer to DhaL and dihydroxyacetone.</text>
</comment>
<dbReference type="EC" id="2.7.1.121" evidence="4"/>
<dbReference type="PROSITE" id="PS00369">
    <property type="entry name" value="PTS_HPR_HIS"/>
    <property type="match status" value="1"/>
</dbReference>
<keyword evidence="10" id="KW-0418">Kinase</keyword>
<dbReference type="SUPFAM" id="SSF53062">
    <property type="entry name" value="PTS system fructose IIA component-like"/>
    <property type="match status" value="1"/>
</dbReference>
<evidence type="ECO:0000256" key="4">
    <source>
        <dbReference type="ARBA" id="ARBA00012095"/>
    </source>
</evidence>
<evidence type="ECO:0000259" key="9">
    <source>
        <dbReference type="PROSITE" id="PS51350"/>
    </source>
</evidence>
<evidence type="ECO:0000313" key="11">
    <source>
        <dbReference type="Proteomes" id="UP000000628"/>
    </source>
</evidence>
<reference evidence="10 11" key="1">
    <citation type="journal article" date="2009" name="Stand. Genomic Sci.">
        <title>Complete genome sequence of Jonesia denitrificans type strain (Prevot 55134).</title>
        <authorList>
            <person name="Pukall R."/>
            <person name="Gehrich-Schroter G."/>
            <person name="Lapidus A."/>
            <person name="Nolan M."/>
            <person name="Glavina Del Rio T."/>
            <person name="Lucas S."/>
            <person name="Chen F."/>
            <person name="Tice H."/>
            <person name="Pitluck S."/>
            <person name="Cheng J.F."/>
            <person name="Copeland A."/>
            <person name="Saunders E."/>
            <person name="Brettin T."/>
            <person name="Detter J.C."/>
            <person name="Bruce D."/>
            <person name="Goodwin L."/>
            <person name="Pati A."/>
            <person name="Ivanova N."/>
            <person name="Mavromatis K."/>
            <person name="Ovchinnikova G."/>
            <person name="Chen A."/>
            <person name="Palaniappan K."/>
            <person name="Land M."/>
            <person name="Hauser L."/>
            <person name="Chang Y.J."/>
            <person name="Jeffries C.D."/>
            <person name="Chain P."/>
            <person name="Goker M."/>
            <person name="Bristow J."/>
            <person name="Eisen J.A."/>
            <person name="Markowitz V."/>
            <person name="Hugenholtz P."/>
            <person name="Kyrpides N.C."/>
            <person name="Klenk H.P."/>
            <person name="Han C."/>
        </authorList>
    </citation>
    <scope>NUCLEOTIDE SEQUENCE [LARGE SCALE GENOMIC DNA]</scope>
    <source>
        <strain evidence="11">ATCC 14870 / DSM 20603 / BCRC 15368 / CIP 55.134 / JCM 11481 / NBRC 15587 / NCTC 10816 / Prevot 55134</strain>
    </source>
</reference>
<dbReference type="Gene3D" id="3.40.50.510">
    <property type="entry name" value="Phosphotransferase system, mannose-type IIA component"/>
    <property type="match status" value="1"/>
</dbReference>
<dbReference type="RefSeq" id="WP_015771258.1">
    <property type="nucleotide sequence ID" value="NC_013174.1"/>
</dbReference>
<dbReference type="GO" id="GO:0016020">
    <property type="term" value="C:membrane"/>
    <property type="evidence" value="ECO:0007669"/>
    <property type="project" value="InterPro"/>
</dbReference>
<comment type="function">
    <text evidence="3">General (non sugar-specific) component of the phosphoenolpyruvate-dependent sugar phosphotransferase system (sugar PTS). This major carbohydrate active-transport system catalyzes the phosphorylation of incoming sugar substrates concomitantly with their translocation across the cell membrane. The phosphoryl group from phosphoenolpyruvate (PEP) is transferred to the phosphoryl carrier protein HPr by enzyme I. Phospho-HPr then transfers it to the PTS EIIA domain.</text>
</comment>
<evidence type="ECO:0000256" key="6">
    <source>
        <dbReference type="ARBA" id="ARBA00022679"/>
    </source>
</evidence>
<dbReference type="AlphaFoldDB" id="C7R308"/>
<dbReference type="GO" id="GO:0047324">
    <property type="term" value="F:phosphoenolpyruvate-glycerone phosphotransferase activity"/>
    <property type="evidence" value="ECO:0007669"/>
    <property type="project" value="UniProtKB-EC"/>
</dbReference>
<dbReference type="eggNOG" id="COG1925">
    <property type="taxonomic scope" value="Bacteria"/>
</dbReference>
<dbReference type="InterPro" id="IPR012844">
    <property type="entry name" value="DhaM_N"/>
</dbReference>
<dbReference type="NCBIfam" id="TIGR02364">
    <property type="entry name" value="dha_pts"/>
    <property type="match status" value="1"/>
</dbReference>
<proteinExistence type="predicted"/>
<dbReference type="InterPro" id="IPR035895">
    <property type="entry name" value="HPr-like_sf"/>
</dbReference>
<gene>
    <name evidence="10" type="ordered locus">Jden_0974</name>
</gene>
<dbReference type="PROSITE" id="PS51096">
    <property type="entry name" value="PTS_EIIA_TYPE_4"/>
    <property type="match status" value="1"/>
</dbReference>
<feature type="domain" description="HPr" evidence="9">
    <location>
        <begin position="158"/>
        <end position="241"/>
    </location>
</feature>
<evidence type="ECO:0000256" key="3">
    <source>
        <dbReference type="ARBA" id="ARBA00003681"/>
    </source>
</evidence>
<organism evidence="10 11">
    <name type="scientific">Jonesia denitrificans (strain ATCC 14870 / DSM 20603 / BCRC 15368 / CIP 55.134 / JCM 11481 / NBRC 15587 / NCTC 10816 / Prevot 55134)</name>
    <name type="common">Listeria denitrificans</name>
    <dbReference type="NCBI Taxonomy" id="471856"/>
    <lineage>
        <taxon>Bacteria</taxon>
        <taxon>Bacillati</taxon>
        <taxon>Actinomycetota</taxon>
        <taxon>Actinomycetes</taxon>
        <taxon>Micrococcales</taxon>
        <taxon>Jonesiaceae</taxon>
        <taxon>Jonesia</taxon>
    </lineage>
</organism>
<dbReference type="PANTHER" id="PTHR38594:SF1">
    <property type="entry name" value="PEP-DEPENDENT DIHYDROXYACETONE KINASE, PHOSPHORYL DONOR SUBUNIT DHAM"/>
    <property type="match status" value="1"/>
</dbReference>
<dbReference type="SUPFAM" id="SSF55594">
    <property type="entry name" value="HPr-like"/>
    <property type="match status" value="1"/>
</dbReference>
<dbReference type="HOGENOM" id="CLU_045361_0_1_11"/>
<sequence>MTHDVALVFVSHSPHLAQGIVDLCAQMAPDVVMVPAGGLEDGSLGTSFDTISDAIERAAGFVEDHDGPLRDVVVFADLGSAVLSTQSVLEFLPAELDGRITLAQAPFVEGGVAGSVAAAQGAGAAEVVRRAHQAASELLTDLAHDPTPAAEITEEPGTVSSSVTVSNALGLHARPAAVLARLIAGFDAQVTLNGANGSSVIDIMKLGATGGQALTVVAQGNQAKQAHDAVVEAIAGGFGEAEVSSDSLGQ</sequence>
<dbReference type="InterPro" id="IPR004701">
    <property type="entry name" value="PTS_EIIA_man-typ"/>
</dbReference>
<evidence type="ECO:0000256" key="1">
    <source>
        <dbReference type="ARBA" id="ARBA00001113"/>
    </source>
</evidence>
<dbReference type="Gene3D" id="3.30.1340.10">
    <property type="entry name" value="HPr-like"/>
    <property type="match status" value="1"/>
</dbReference>
<dbReference type="KEGG" id="jde:Jden_0974"/>
<dbReference type="InterPro" id="IPR039643">
    <property type="entry name" value="DhaM"/>
</dbReference>
<dbReference type="GO" id="GO:0019563">
    <property type="term" value="P:glycerol catabolic process"/>
    <property type="evidence" value="ECO:0007669"/>
    <property type="project" value="InterPro"/>
</dbReference>
<dbReference type="Pfam" id="PF00381">
    <property type="entry name" value="PTS-HPr"/>
    <property type="match status" value="1"/>
</dbReference>
<dbReference type="eggNOG" id="COG3412">
    <property type="taxonomic scope" value="Bacteria"/>
</dbReference>
<evidence type="ECO:0000313" key="10">
    <source>
        <dbReference type="EMBL" id="ACV08630.1"/>
    </source>
</evidence>
<dbReference type="InterPro" id="IPR000032">
    <property type="entry name" value="HPr-like"/>
</dbReference>
<dbReference type="EMBL" id="CP001706">
    <property type="protein sequence ID" value="ACV08630.1"/>
    <property type="molecule type" value="Genomic_DNA"/>
</dbReference>
<dbReference type="Pfam" id="PF03610">
    <property type="entry name" value="EIIA-man"/>
    <property type="match status" value="1"/>
</dbReference>
<keyword evidence="11" id="KW-1185">Reference proteome</keyword>
<protein>
    <recommendedName>
        <fullName evidence="5">Phosphocarrier protein HPr</fullName>
        <ecNumber evidence="4">2.7.1.121</ecNumber>
    </recommendedName>
</protein>
<dbReference type="PROSITE" id="PS51350">
    <property type="entry name" value="PTS_HPR_DOM"/>
    <property type="match status" value="1"/>
</dbReference>
<dbReference type="OrthoDB" id="350754at2"/>
<evidence type="ECO:0000256" key="7">
    <source>
        <dbReference type="ARBA" id="ARBA00046577"/>
    </source>
</evidence>
<comment type="subunit">
    <text evidence="7">Homodimer. The dihydroxyacetone kinase complex is composed of a homodimer of DhaM, a homodimer of DhaK and the subunit DhaL.</text>
</comment>
<comment type="catalytic activity">
    <reaction evidence="1">
        <text>dihydroxyacetone + phosphoenolpyruvate = dihydroxyacetone phosphate + pyruvate</text>
        <dbReference type="Rhea" id="RHEA:18381"/>
        <dbReference type="ChEBI" id="CHEBI:15361"/>
        <dbReference type="ChEBI" id="CHEBI:16016"/>
        <dbReference type="ChEBI" id="CHEBI:57642"/>
        <dbReference type="ChEBI" id="CHEBI:58702"/>
        <dbReference type="EC" id="2.7.1.121"/>
    </reaction>
</comment>
<feature type="domain" description="PTS EIIA type-4" evidence="8">
    <location>
        <begin position="4"/>
        <end position="139"/>
    </location>
</feature>
<accession>C7R308</accession>
<dbReference type="PANTHER" id="PTHR38594">
    <property type="entry name" value="PEP-DEPENDENT DIHYDROXYACETONE KINASE, PHOSPHORYL DONOR SUBUNIT DHAM"/>
    <property type="match status" value="1"/>
</dbReference>
<dbReference type="NCBIfam" id="TIGR01003">
    <property type="entry name" value="PTS_HPr_family"/>
    <property type="match status" value="1"/>
</dbReference>
<dbReference type="CDD" id="cd00367">
    <property type="entry name" value="PTS-HPr_like"/>
    <property type="match status" value="1"/>
</dbReference>
<evidence type="ECO:0000259" key="8">
    <source>
        <dbReference type="PROSITE" id="PS51096"/>
    </source>
</evidence>
<dbReference type="Proteomes" id="UP000000628">
    <property type="component" value="Chromosome"/>
</dbReference>